<comment type="caution">
    <text evidence="1">The sequence shown here is derived from an EMBL/GenBank/DDBJ whole genome shotgun (WGS) entry which is preliminary data.</text>
</comment>
<dbReference type="AlphaFoldDB" id="A0A0F9B6E0"/>
<name>A0A0F9B6E0_9ZZZZ</name>
<dbReference type="EMBL" id="LAZR01042516">
    <property type="protein sequence ID" value="KKL09352.1"/>
    <property type="molecule type" value="Genomic_DNA"/>
</dbReference>
<dbReference type="Pfam" id="PF07592">
    <property type="entry name" value="DDE_Tnp_ISAZ013"/>
    <property type="match status" value="1"/>
</dbReference>
<reference evidence="1" key="1">
    <citation type="journal article" date="2015" name="Nature">
        <title>Complex archaea that bridge the gap between prokaryotes and eukaryotes.</title>
        <authorList>
            <person name="Spang A."/>
            <person name="Saw J.H."/>
            <person name="Jorgensen S.L."/>
            <person name="Zaremba-Niedzwiedzka K."/>
            <person name="Martijn J."/>
            <person name="Lind A.E."/>
            <person name="van Eijk R."/>
            <person name="Schleper C."/>
            <person name="Guy L."/>
            <person name="Ettema T.J."/>
        </authorList>
    </citation>
    <scope>NUCLEOTIDE SEQUENCE</scope>
</reference>
<dbReference type="InterPro" id="IPR011518">
    <property type="entry name" value="Transposase_36"/>
</dbReference>
<protein>
    <recommendedName>
        <fullName evidence="2">ISAzo13 family transposase</fullName>
    </recommendedName>
</protein>
<proteinExistence type="predicted"/>
<feature type="non-terminal residue" evidence="1">
    <location>
        <position position="1"/>
    </location>
</feature>
<organism evidence="1">
    <name type="scientific">marine sediment metagenome</name>
    <dbReference type="NCBI Taxonomy" id="412755"/>
    <lineage>
        <taxon>unclassified sequences</taxon>
        <taxon>metagenomes</taxon>
        <taxon>ecological metagenomes</taxon>
    </lineage>
</organism>
<sequence length="125" mass="14072">PENIRRWNAALLAMQLGYGGMKMAGEISGLSQPTIRKARQELEDDLVDWDCERVRRPGGGRKRIEQARPEVLDDLKKLVEDETAGDPSSADRWVNRSSRKLAAAMKKLGHNVSHVSVIRLLKKLD</sequence>
<evidence type="ECO:0000313" key="1">
    <source>
        <dbReference type="EMBL" id="KKL09352.1"/>
    </source>
</evidence>
<gene>
    <name evidence="1" type="ORF">LCGC14_2566710</name>
</gene>
<evidence type="ECO:0008006" key="2">
    <source>
        <dbReference type="Google" id="ProtNLM"/>
    </source>
</evidence>
<accession>A0A0F9B6E0</accession>